<evidence type="ECO:0000313" key="4">
    <source>
        <dbReference type="EMBL" id="SDD07368.1"/>
    </source>
</evidence>
<proteinExistence type="inferred from homology"/>
<sequence length="148" mass="15780">MTASTPLPACPCGSGATYDACCGVFHHAFHDPSGERGAGAPTAEALMRSRFAAFALGRTDYLLGTWHPSTRPGDLELDPGTTWTRLRILSHTAGGPDDATGTVAFRAHFTHDGDRGAQSENSRFVRDEGRWSYLDGDVVPGMSVQRTG</sequence>
<dbReference type="InterPro" id="IPR032710">
    <property type="entry name" value="NTF2-like_dom_sf"/>
</dbReference>
<dbReference type="RefSeq" id="WP_245701170.1">
    <property type="nucleotide sequence ID" value="NZ_FMYH01000005.1"/>
</dbReference>
<comment type="similarity">
    <text evidence="1 2">Belongs to the UPF0225 family.</text>
</comment>
<reference evidence="4 5" key="1">
    <citation type="submission" date="2016-09" db="EMBL/GenBank/DDBJ databases">
        <authorList>
            <person name="Capua I."/>
            <person name="De Benedictis P."/>
            <person name="Joannis T."/>
            <person name="Lombin L.H."/>
            <person name="Cattoli G."/>
        </authorList>
    </citation>
    <scope>NUCLEOTIDE SEQUENCE [LARGE SCALE GENOMIC DNA]</scope>
    <source>
        <strain evidence="4 5">ISLP-3</strain>
    </source>
</reference>
<dbReference type="Pfam" id="PF02810">
    <property type="entry name" value="SEC-C"/>
    <property type="match status" value="1"/>
</dbReference>
<dbReference type="HAMAP" id="MF_00612">
    <property type="entry name" value="UPF0225"/>
    <property type="match status" value="1"/>
</dbReference>
<gene>
    <name evidence="4" type="ORF">SAMN05216410_2761</name>
</gene>
<evidence type="ECO:0000313" key="5">
    <source>
        <dbReference type="Proteomes" id="UP000199039"/>
    </source>
</evidence>
<protein>
    <recommendedName>
        <fullName evidence="2">UPF0225 protein SAMN05216410_2761</fullName>
    </recommendedName>
</protein>
<dbReference type="Gene3D" id="3.10.450.50">
    <property type="match status" value="1"/>
</dbReference>
<dbReference type="PANTHER" id="PTHR33747:SF1">
    <property type="entry name" value="ADENYLATE CYCLASE-ASSOCIATED CAP C-TERMINAL DOMAIN-CONTAINING PROTEIN"/>
    <property type="match status" value="1"/>
</dbReference>
<dbReference type="InterPro" id="IPR004027">
    <property type="entry name" value="SEC_C_motif"/>
</dbReference>
<organism evidence="4 5">
    <name type="scientific">Sanguibacter gelidistatuariae</name>
    <dbReference type="NCBI Taxonomy" id="1814289"/>
    <lineage>
        <taxon>Bacteria</taxon>
        <taxon>Bacillati</taxon>
        <taxon>Actinomycetota</taxon>
        <taxon>Actinomycetes</taxon>
        <taxon>Micrococcales</taxon>
        <taxon>Sanguibacteraceae</taxon>
        <taxon>Sanguibacter</taxon>
    </lineage>
</organism>
<dbReference type="InterPro" id="IPR023006">
    <property type="entry name" value="YchJ-like"/>
</dbReference>
<name>A0A1G6RS35_9MICO</name>
<dbReference type="AlphaFoldDB" id="A0A1G6RS35"/>
<dbReference type="STRING" id="1814289.SAMN05216410_2761"/>
<feature type="domain" description="YchJ-like middle NTF2-like" evidence="3">
    <location>
        <begin position="42"/>
        <end position="136"/>
    </location>
</feature>
<dbReference type="SUPFAM" id="SSF54427">
    <property type="entry name" value="NTF2-like"/>
    <property type="match status" value="1"/>
</dbReference>
<evidence type="ECO:0000256" key="1">
    <source>
        <dbReference type="ARBA" id="ARBA00010839"/>
    </source>
</evidence>
<dbReference type="EMBL" id="FMYH01000005">
    <property type="protein sequence ID" value="SDD07368.1"/>
    <property type="molecule type" value="Genomic_DNA"/>
</dbReference>
<dbReference type="Pfam" id="PF17775">
    <property type="entry name" value="YchJ_M-like"/>
    <property type="match status" value="1"/>
</dbReference>
<evidence type="ECO:0000259" key="3">
    <source>
        <dbReference type="Pfam" id="PF17775"/>
    </source>
</evidence>
<evidence type="ECO:0000256" key="2">
    <source>
        <dbReference type="HAMAP-Rule" id="MF_00612"/>
    </source>
</evidence>
<dbReference type="PANTHER" id="PTHR33747">
    <property type="entry name" value="UPF0225 PROTEIN SCO1677"/>
    <property type="match status" value="1"/>
</dbReference>
<dbReference type="Proteomes" id="UP000199039">
    <property type="component" value="Unassembled WGS sequence"/>
</dbReference>
<dbReference type="InterPro" id="IPR048469">
    <property type="entry name" value="YchJ-like_M"/>
</dbReference>
<accession>A0A1G6RS35</accession>
<keyword evidence="5" id="KW-1185">Reference proteome</keyword>